<accession>A0A0F8ZQR0</accession>
<name>A0A0F8ZQR0_9ZZZZ</name>
<evidence type="ECO:0000313" key="2">
    <source>
        <dbReference type="EMBL" id="KKK96163.1"/>
    </source>
</evidence>
<dbReference type="EMBL" id="LAZR01046597">
    <property type="protein sequence ID" value="KKK96163.1"/>
    <property type="molecule type" value="Genomic_DNA"/>
</dbReference>
<protein>
    <submittedName>
        <fullName evidence="2">Uncharacterized protein</fullName>
    </submittedName>
</protein>
<comment type="caution">
    <text evidence="2">The sequence shown here is derived from an EMBL/GenBank/DDBJ whole genome shotgun (WGS) entry which is preliminary data.</text>
</comment>
<organism evidence="2">
    <name type="scientific">marine sediment metagenome</name>
    <dbReference type="NCBI Taxonomy" id="412755"/>
    <lineage>
        <taxon>unclassified sequences</taxon>
        <taxon>metagenomes</taxon>
        <taxon>ecological metagenomes</taxon>
    </lineage>
</organism>
<dbReference type="AlphaFoldDB" id="A0A0F8ZQR0"/>
<gene>
    <name evidence="2" type="ORF">LCGC14_2665500</name>
</gene>
<evidence type="ECO:0000256" key="1">
    <source>
        <dbReference type="SAM" id="Coils"/>
    </source>
</evidence>
<feature type="coiled-coil region" evidence="1">
    <location>
        <begin position="17"/>
        <end position="54"/>
    </location>
</feature>
<sequence length="136" mass="16093">RRNKRKMEQVTTESYSLKAKLTEMNRLRETNKELKEQIAEKEEIEHNLRKQLRMSSRYIKPGEKPEITYGLISSILYSGVDTIVVIDGEIMREGDMLYGIQIVKILRNEVEFSKGRKRWKQRLGESPSNIWTEHLP</sequence>
<reference evidence="2" key="1">
    <citation type="journal article" date="2015" name="Nature">
        <title>Complex archaea that bridge the gap between prokaryotes and eukaryotes.</title>
        <authorList>
            <person name="Spang A."/>
            <person name="Saw J.H."/>
            <person name="Jorgensen S.L."/>
            <person name="Zaremba-Niedzwiedzka K."/>
            <person name="Martijn J."/>
            <person name="Lind A.E."/>
            <person name="van Eijk R."/>
            <person name="Schleper C."/>
            <person name="Guy L."/>
            <person name="Ettema T.J."/>
        </authorList>
    </citation>
    <scope>NUCLEOTIDE SEQUENCE</scope>
</reference>
<proteinExistence type="predicted"/>
<feature type="non-terminal residue" evidence="2">
    <location>
        <position position="1"/>
    </location>
</feature>
<keyword evidence="1" id="KW-0175">Coiled coil</keyword>